<gene>
    <name evidence="2" type="ORF">CK203_086691</name>
</gene>
<feature type="compositionally biased region" description="Acidic residues" evidence="1">
    <location>
        <begin position="69"/>
        <end position="79"/>
    </location>
</feature>
<protein>
    <submittedName>
        <fullName evidence="2">Uncharacterized protein</fullName>
    </submittedName>
</protein>
<dbReference type="Proteomes" id="UP000288805">
    <property type="component" value="Unassembled WGS sequence"/>
</dbReference>
<proteinExistence type="predicted"/>
<reference evidence="2 3" key="1">
    <citation type="journal article" date="2018" name="PLoS Genet.">
        <title>Population sequencing reveals clonal diversity and ancestral inbreeding in the grapevine cultivar Chardonnay.</title>
        <authorList>
            <person name="Roach M.J."/>
            <person name="Johnson D.L."/>
            <person name="Bohlmann J."/>
            <person name="van Vuuren H.J."/>
            <person name="Jones S.J."/>
            <person name="Pretorius I.S."/>
            <person name="Schmidt S.A."/>
            <person name="Borneman A.R."/>
        </authorList>
    </citation>
    <scope>NUCLEOTIDE SEQUENCE [LARGE SCALE GENOMIC DNA]</scope>
    <source>
        <strain evidence="3">cv. Chardonnay</strain>
        <tissue evidence="2">Leaf</tissue>
    </source>
</reference>
<evidence type="ECO:0000313" key="2">
    <source>
        <dbReference type="EMBL" id="RVW46196.1"/>
    </source>
</evidence>
<dbReference type="AlphaFoldDB" id="A0A438EEG0"/>
<accession>A0A438EEG0</accession>
<feature type="region of interest" description="Disordered" evidence="1">
    <location>
        <begin position="59"/>
        <end position="79"/>
    </location>
</feature>
<evidence type="ECO:0000256" key="1">
    <source>
        <dbReference type="SAM" id="MobiDB-lite"/>
    </source>
</evidence>
<dbReference type="EMBL" id="QGNW01001306">
    <property type="protein sequence ID" value="RVW46196.1"/>
    <property type="molecule type" value="Genomic_DNA"/>
</dbReference>
<name>A0A438EEG0_VITVI</name>
<evidence type="ECO:0000313" key="3">
    <source>
        <dbReference type="Proteomes" id="UP000288805"/>
    </source>
</evidence>
<organism evidence="2 3">
    <name type="scientific">Vitis vinifera</name>
    <name type="common">Grape</name>
    <dbReference type="NCBI Taxonomy" id="29760"/>
    <lineage>
        <taxon>Eukaryota</taxon>
        <taxon>Viridiplantae</taxon>
        <taxon>Streptophyta</taxon>
        <taxon>Embryophyta</taxon>
        <taxon>Tracheophyta</taxon>
        <taxon>Spermatophyta</taxon>
        <taxon>Magnoliopsida</taxon>
        <taxon>eudicotyledons</taxon>
        <taxon>Gunneridae</taxon>
        <taxon>Pentapetalae</taxon>
        <taxon>rosids</taxon>
        <taxon>Vitales</taxon>
        <taxon>Vitaceae</taxon>
        <taxon>Viteae</taxon>
        <taxon>Vitis</taxon>
    </lineage>
</organism>
<comment type="caution">
    <text evidence="2">The sequence shown here is derived from an EMBL/GenBank/DDBJ whole genome shotgun (WGS) entry which is preliminary data.</text>
</comment>
<sequence>MRFKFHLTHNNLHKNTKKCPRVPPEVKEDIQLMVHDKIKAKTEKAADIQEICAQLRGTMGASDTHLIDENDDDDDDDVEDQDVYIYPTDMHPNEHDAYRFAVRASKATK</sequence>